<dbReference type="InterPro" id="IPR050640">
    <property type="entry name" value="Bact_2-comp_sensor_kinase"/>
</dbReference>
<organism evidence="4 5">
    <name type="scientific">Flavobacterium subsaxonicum WB 4.1-42 = DSM 21790</name>
    <dbReference type="NCBI Taxonomy" id="1121898"/>
    <lineage>
        <taxon>Bacteria</taxon>
        <taxon>Pseudomonadati</taxon>
        <taxon>Bacteroidota</taxon>
        <taxon>Flavobacteriia</taxon>
        <taxon>Flavobacteriales</taxon>
        <taxon>Flavobacteriaceae</taxon>
        <taxon>Flavobacterium</taxon>
    </lineage>
</organism>
<dbReference type="SUPFAM" id="SSF55874">
    <property type="entry name" value="ATPase domain of HSP90 chaperone/DNA topoisomerase II/histidine kinase"/>
    <property type="match status" value="1"/>
</dbReference>
<feature type="transmembrane region" description="Helical" evidence="1">
    <location>
        <begin position="84"/>
        <end position="101"/>
    </location>
</feature>
<gene>
    <name evidence="4" type="ORF">Q766_00725</name>
</gene>
<dbReference type="AlphaFoldDB" id="A0A0A2N2M0"/>
<comment type="caution">
    <text evidence="4">The sequence shown here is derived from an EMBL/GenBank/DDBJ whole genome shotgun (WGS) entry which is preliminary data.</text>
</comment>
<dbReference type="OrthoDB" id="6190788at2"/>
<proteinExistence type="predicted"/>
<feature type="transmembrane region" description="Helical" evidence="1">
    <location>
        <begin position="121"/>
        <end position="143"/>
    </location>
</feature>
<name>A0A0A2N2M0_9FLAO</name>
<dbReference type="InterPro" id="IPR036890">
    <property type="entry name" value="HATPase_C_sf"/>
</dbReference>
<dbReference type="EMBL" id="JRLY01000001">
    <property type="protein sequence ID" value="KGO94675.1"/>
    <property type="molecule type" value="Genomic_DNA"/>
</dbReference>
<evidence type="ECO:0000313" key="5">
    <source>
        <dbReference type="Proteomes" id="UP000030111"/>
    </source>
</evidence>
<evidence type="ECO:0000259" key="3">
    <source>
        <dbReference type="Pfam" id="PF06580"/>
    </source>
</evidence>
<dbReference type="GO" id="GO:0016020">
    <property type="term" value="C:membrane"/>
    <property type="evidence" value="ECO:0007669"/>
    <property type="project" value="InterPro"/>
</dbReference>
<protein>
    <submittedName>
        <fullName evidence="4">Uncharacterized protein</fullName>
    </submittedName>
</protein>
<feature type="transmembrane region" description="Helical" evidence="1">
    <location>
        <begin position="15"/>
        <end position="37"/>
    </location>
</feature>
<sequence>MKIKNLQRPVKTKEIAFFSVAYFCFVVLHYITLWIYLGANKHSLELKEFLNWGGVDHLLKFLLGLPIWWLIFRVMWNFPLYQRLMVHFLTLPLFVFCWQQLYYPITDLLKMYHHVGSAQIWHVYICALFYMLQFGLLHAYGYFRDNQENIERQAVLQQSVLRSELSALKAQLNPHFLYNVFNTINASIPLELEQTRQMIAELSDLFRYQLRVSNFETVPLSEELDFTSKYLDLEKARFEERLTIEIFADEALLNEPVPPLILQPIVENAVKHGISPQIIGGKITIRVSKGAKGLEFSVTDTGIGVIDKSRLLNIGIGLTNTEMRLNKMFGTSLIFTDNKPHGLCVQFTLT</sequence>
<keyword evidence="1" id="KW-0812">Transmembrane</keyword>
<dbReference type="InterPro" id="IPR003594">
    <property type="entry name" value="HATPase_dom"/>
</dbReference>
<evidence type="ECO:0000313" key="4">
    <source>
        <dbReference type="EMBL" id="KGO94675.1"/>
    </source>
</evidence>
<dbReference type="eggNOG" id="COG2972">
    <property type="taxonomic scope" value="Bacteria"/>
</dbReference>
<dbReference type="Gene3D" id="3.30.565.10">
    <property type="entry name" value="Histidine kinase-like ATPase, C-terminal domain"/>
    <property type="match status" value="1"/>
</dbReference>
<feature type="transmembrane region" description="Helical" evidence="1">
    <location>
        <begin position="49"/>
        <end position="72"/>
    </location>
</feature>
<feature type="domain" description="Histidine kinase/HSP90-like ATPase" evidence="2">
    <location>
        <begin position="261"/>
        <end position="349"/>
    </location>
</feature>
<dbReference type="Pfam" id="PF02518">
    <property type="entry name" value="HATPase_c"/>
    <property type="match status" value="1"/>
</dbReference>
<dbReference type="PANTHER" id="PTHR34220:SF7">
    <property type="entry name" value="SENSOR HISTIDINE KINASE YPDA"/>
    <property type="match status" value="1"/>
</dbReference>
<dbReference type="InterPro" id="IPR010559">
    <property type="entry name" value="Sig_transdc_His_kin_internal"/>
</dbReference>
<keyword evidence="1" id="KW-1133">Transmembrane helix</keyword>
<reference evidence="4 5" key="1">
    <citation type="submission" date="2013-09" db="EMBL/GenBank/DDBJ databases">
        <authorList>
            <person name="Zeng Z."/>
            <person name="Chen C."/>
        </authorList>
    </citation>
    <scope>NUCLEOTIDE SEQUENCE [LARGE SCALE GENOMIC DNA]</scope>
    <source>
        <strain evidence="4 5">WB 4.1-42</strain>
    </source>
</reference>
<keyword evidence="5" id="KW-1185">Reference proteome</keyword>
<keyword evidence="1" id="KW-0472">Membrane</keyword>
<dbReference type="GO" id="GO:0000155">
    <property type="term" value="F:phosphorelay sensor kinase activity"/>
    <property type="evidence" value="ECO:0007669"/>
    <property type="project" value="InterPro"/>
</dbReference>
<feature type="domain" description="Signal transduction histidine kinase internal region" evidence="3">
    <location>
        <begin position="163"/>
        <end position="242"/>
    </location>
</feature>
<dbReference type="PANTHER" id="PTHR34220">
    <property type="entry name" value="SENSOR HISTIDINE KINASE YPDA"/>
    <property type="match status" value="1"/>
</dbReference>
<evidence type="ECO:0000256" key="1">
    <source>
        <dbReference type="SAM" id="Phobius"/>
    </source>
</evidence>
<evidence type="ECO:0000259" key="2">
    <source>
        <dbReference type="Pfam" id="PF02518"/>
    </source>
</evidence>
<dbReference type="STRING" id="1121898.GCA_000422725_00620"/>
<accession>A0A0A2N2M0</accession>
<dbReference type="Pfam" id="PF06580">
    <property type="entry name" value="His_kinase"/>
    <property type="match status" value="1"/>
</dbReference>
<dbReference type="Proteomes" id="UP000030111">
    <property type="component" value="Unassembled WGS sequence"/>
</dbReference>